<name>A0A7T7BKW4_PENDI</name>
<dbReference type="AlphaFoldDB" id="A0A7T7BKW4"/>
<dbReference type="RefSeq" id="XP_065956741.1">
    <property type="nucleotide sequence ID" value="XM_066101658.1"/>
</dbReference>
<dbReference type="Proteomes" id="UP000595662">
    <property type="component" value="Chromosome 2"/>
</dbReference>
<reference evidence="1 2" key="1">
    <citation type="submission" date="2020-08" db="EMBL/GenBank/DDBJ databases">
        <title>The completed genome sequence of the pathogenic ascomycete fungus Penicillium digitatum.</title>
        <authorList>
            <person name="Wang M."/>
        </authorList>
    </citation>
    <scope>NUCLEOTIDE SEQUENCE [LARGE SCALE GENOMIC DNA]</scope>
    <source>
        <strain evidence="1 2">PdW03</strain>
    </source>
</reference>
<protein>
    <submittedName>
        <fullName evidence="1">Uncharacterized protein</fullName>
    </submittedName>
</protein>
<gene>
    <name evidence="1" type="ORF">Pdw03_7438</name>
</gene>
<accession>A0A7T7BKW4</accession>
<dbReference type="GeneID" id="90952959"/>
<evidence type="ECO:0000313" key="2">
    <source>
        <dbReference type="Proteomes" id="UP000595662"/>
    </source>
</evidence>
<organism evidence="1 2">
    <name type="scientific">Penicillium digitatum</name>
    <name type="common">Green mold</name>
    <dbReference type="NCBI Taxonomy" id="36651"/>
    <lineage>
        <taxon>Eukaryota</taxon>
        <taxon>Fungi</taxon>
        <taxon>Dikarya</taxon>
        <taxon>Ascomycota</taxon>
        <taxon>Pezizomycotina</taxon>
        <taxon>Eurotiomycetes</taxon>
        <taxon>Eurotiomycetidae</taxon>
        <taxon>Eurotiales</taxon>
        <taxon>Aspergillaceae</taxon>
        <taxon>Penicillium</taxon>
    </lineage>
</organism>
<sequence>MLESQPKSLTTSYLTRLIFALGLPQDTSPNRAPGDIKPSWKWNTSLMGHPSPNKRAEYRQALSQVNWYLKQPGSRYGFILTDRELVVFRRSNNIGWVELATSIPFALGGSPSQPQPVPLALWYLGMLAAQDQGDARWNM</sequence>
<proteinExistence type="predicted"/>
<evidence type="ECO:0000313" key="1">
    <source>
        <dbReference type="EMBL" id="QQK43537.1"/>
    </source>
</evidence>
<dbReference type="EMBL" id="CP060775">
    <property type="protein sequence ID" value="QQK43537.1"/>
    <property type="molecule type" value="Genomic_DNA"/>
</dbReference>